<feature type="region of interest" description="Disordered" evidence="1">
    <location>
        <begin position="151"/>
        <end position="193"/>
    </location>
</feature>
<evidence type="ECO:0000313" key="3">
    <source>
        <dbReference type="EnsemblMetazoa" id="XP_030833856"/>
    </source>
</evidence>
<dbReference type="Gene3D" id="2.60.120.740">
    <property type="match status" value="2"/>
</dbReference>
<dbReference type="InParanoid" id="A0A7M7NBH4"/>
<dbReference type="PANTHER" id="PTHR46780">
    <property type="entry name" value="PROTEIN EVA-1"/>
    <property type="match status" value="1"/>
</dbReference>
<dbReference type="Pfam" id="PF02140">
    <property type="entry name" value="SUEL_Lectin"/>
    <property type="match status" value="2"/>
</dbReference>
<organism evidence="3 4">
    <name type="scientific">Strongylocentrotus purpuratus</name>
    <name type="common">Purple sea urchin</name>
    <dbReference type="NCBI Taxonomy" id="7668"/>
    <lineage>
        <taxon>Eukaryota</taxon>
        <taxon>Metazoa</taxon>
        <taxon>Echinodermata</taxon>
        <taxon>Eleutherozoa</taxon>
        <taxon>Echinozoa</taxon>
        <taxon>Echinoidea</taxon>
        <taxon>Euechinoidea</taxon>
        <taxon>Echinacea</taxon>
        <taxon>Camarodonta</taxon>
        <taxon>Echinidea</taxon>
        <taxon>Strongylocentrotidae</taxon>
        <taxon>Strongylocentrotus</taxon>
    </lineage>
</organism>
<keyword evidence="4" id="KW-1185">Reference proteome</keyword>
<dbReference type="Proteomes" id="UP000007110">
    <property type="component" value="Unassembled WGS sequence"/>
</dbReference>
<reference evidence="3" key="2">
    <citation type="submission" date="2021-01" db="UniProtKB">
        <authorList>
            <consortium name="EnsemblMetazoa"/>
        </authorList>
    </citation>
    <scope>IDENTIFICATION</scope>
</reference>
<dbReference type="GeneID" id="100888742"/>
<dbReference type="EnsemblMetazoa" id="XM_030977996">
    <property type="protein sequence ID" value="XP_030833856"/>
    <property type="gene ID" value="LOC100888742"/>
</dbReference>
<reference evidence="4" key="1">
    <citation type="submission" date="2015-02" db="EMBL/GenBank/DDBJ databases">
        <title>Genome sequencing for Strongylocentrotus purpuratus.</title>
        <authorList>
            <person name="Murali S."/>
            <person name="Liu Y."/>
            <person name="Vee V."/>
            <person name="English A."/>
            <person name="Wang M."/>
            <person name="Skinner E."/>
            <person name="Han Y."/>
            <person name="Muzny D.M."/>
            <person name="Worley K.C."/>
            <person name="Gibbs R.A."/>
        </authorList>
    </citation>
    <scope>NUCLEOTIDE SEQUENCE</scope>
</reference>
<accession>A0A7M7NBH4</accession>
<evidence type="ECO:0000256" key="1">
    <source>
        <dbReference type="SAM" id="MobiDB-lite"/>
    </source>
</evidence>
<dbReference type="AlphaFoldDB" id="A0A7M7NBH4"/>
<sequence>MFMVFIVCSYIYKIKSSTMSIKFWAYFFLVLGISATHISGEGVVTTELLCDGDPAILIDGGDLLIHVQSSFYGRATDDICNSTPSPTPPGAEVILPCSSPSAPVLINNICHLGRACILVADNGIFGAPCNGTTEYLMITYVLLPPTQTLPTTSASPTTMPITSAPPTTMSTTSAPPTTISTTSAPPTTMSTTSATPITTVEKLSIDICEGEWEPRLNCPDGQTISICSSIYGRSDTTTCPDTSATTSNVDCMSLNPLYVRTTCQGRQSCIVFAGDRNLGGDPCPDTHKYLHIDYRCVAE</sequence>
<dbReference type="GO" id="GO:0030246">
    <property type="term" value="F:carbohydrate binding"/>
    <property type="evidence" value="ECO:0007669"/>
    <property type="project" value="InterPro"/>
</dbReference>
<dbReference type="PROSITE" id="PS50228">
    <property type="entry name" value="SUEL_LECTIN"/>
    <property type="match status" value="1"/>
</dbReference>
<dbReference type="InterPro" id="IPR000922">
    <property type="entry name" value="Lectin_gal-bd_dom"/>
</dbReference>
<evidence type="ECO:0000259" key="2">
    <source>
        <dbReference type="PROSITE" id="PS50228"/>
    </source>
</evidence>
<dbReference type="InterPro" id="IPR043159">
    <property type="entry name" value="Lectin_gal-bd_sf"/>
</dbReference>
<feature type="domain" description="SUEL-type lectin" evidence="2">
    <location>
        <begin position="216"/>
        <end position="297"/>
    </location>
</feature>
<dbReference type="OrthoDB" id="1100386at2759"/>
<proteinExistence type="predicted"/>
<evidence type="ECO:0000313" key="4">
    <source>
        <dbReference type="Proteomes" id="UP000007110"/>
    </source>
</evidence>
<protein>
    <recommendedName>
        <fullName evidence="2">SUEL-type lectin domain-containing protein</fullName>
    </recommendedName>
</protein>
<name>A0A7M7NBH4_STRPU</name>
<dbReference type="KEGG" id="spu:100888742"/>
<dbReference type="RefSeq" id="XP_030833856.1">
    <property type="nucleotide sequence ID" value="XM_030977996.1"/>
</dbReference>